<dbReference type="STRING" id="1051890.A0A3N4LSJ5"/>
<dbReference type="InterPro" id="IPR023214">
    <property type="entry name" value="HAD_sf"/>
</dbReference>
<dbReference type="SUPFAM" id="SSF56784">
    <property type="entry name" value="HAD-like"/>
    <property type="match status" value="1"/>
</dbReference>
<dbReference type="InterPro" id="IPR006439">
    <property type="entry name" value="HAD-SF_hydro_IA"/>
</dbReference>
<dbReference type="InterPro" id="IPR023198">
    <property type="entry name" value="PGP-like_dom2"/>
</dbReference>
<dbReference type="EMBL" id="ML121536">
    <property type="protein sequence ID" value="RPB25856.1"/>
    <property type="molecule type" value="Genomic_DNA"/>
</dbReference>
<dbReference type="Proteomes" id="UP000267821">
    <property type="component" value="Unassembled WGS sequence"/>
</dbReference>
<evidence type="ECO:0000313" key="1">
    <source>
        <dbReference type="EMBL" id="RPB25856.1"/>
    </source>
</evidence>
<dbReference type="OrthoDB" id="1694274at2759"/>
<dbReference type="NCBIfam" id="TIGR01509">
    <property type="entry name" value="HAD-SF-IA-v3"/>
    <property type="match status" value="1"/>
</dbReference>
<sequence length="291" mass="32760">MAFNNSPIKAILFDVGGVVVLSPMLAIDAYEKANNILSGYINYAIVCSSPRGAWPQIERGEIPLDEQFYEKFTADLSKKEIWDKYYGMKNPATTPPPMPPIDGGFLFWEMMRVSRNFDPYIAPAIRKIRQIKLSGNDGLGNGRRRFVVGALTNDYQFPKGHEYNKDRLKTQLRELFDVFISSSAVGMRKPEQKIYELALGRVGDVWRSWWGEGVKASEVVFLDDIGMNLKGARKVGFKGVRVVLGESWRAVKELEEVLGLKEGVLFEEGVVERLKSEGKWGEGEGKAKAKL</sequence>
<dbReference type="CDD" id="cd02603">
    <property type="entry name" value="HAD_sEH-N_like"/>
    <property type="match status" value="1"/>
</dbReference>
<dbReference type="InterPro" id="IPR052898">
    <property type="entry name" value="ACAD10-like"/>
</dbReference>
<dbReference type="Gene3D" id="1.10.150.240">
    <property type="entry name" value="Putative phosphatase, domain 2"/>
    <property type="match status" value="1"/>
</dbReference>
<keyword evidence="2" id="KW-1185">Reference proteome</keyword>
<dbReference type="PANTHER" id="PTHR47829:SF1">
    <property type="entry name" value="HAD FAMILY PHOSPHATASE"/>
    <property type="match status" value="1"/>
</dbReference>
<accession>A0A3N4LSJ5</accession>
<evidence type="ECO:0000313" key="2">
    <source>
        <dbReference type="Proteomes" id="UP000267821"/>
    </source>
</evidence>
<dbReference type="Pfam" id="PF00702">
    <property type="entry name" value="Hydrolase"/>
    <property type="match status" value="1"/>
</dbReference>
<dbReference type="AlphaFoldDB" id="A0A3N4LSJ5"/>
<organism evidence="1 2">
    <name type="scientific">Terfezia boudieri ATCC MYA-4762</name>
    <dbReference type="NCBI Taxonomy" id="1051890"/>
    <lineage>
        <taxon>Eukaryota</taxon>
        <taxon>Fungi</taxon>
        <taxon>Dikarya</taxon>
        <taxon>Ascomycota</taxon>
        <taxon>Pezizomycotina</taxon>
        <taxon>Pezizomycetes</taxon>
        <taxon>Pezizales</taxon>
        <taxon>Pezizaceae</taxon>
        <taxon>Terfezia</taxon>
    </lineage>
</organism>
<gene>
    <name evidence="1" type="ORF">L211DRAFT_782199</name>
</gene>
<dbReference type="PANTHER" id="PTHR47829">
    <property type="entry name" value="HYDROLASE, PUTATIVE (AFU_ORTHOLOGUE AFUA_1G12880)-RELATED"/>
    <property type="match status" value="1"/>
</dbReference>
<proteinExistence type="predicted"/>
<dbReference type="InterPro" id="IPR036412">
    <property type="entry name" value="HAD-like_sf"/>
</dbReference>
<dbReference type="GO" id="GO:0016791">
    <property type="term" value="F:phosphatase activity"/>
    <property type="evidence" value="ECO:0007669"/>
    <property type="project" value="UniProtKB-ARBA"/>
</dbReference>
<protein>
    <submittedName>
        <fullName evidence="1">HAD-like protein</fullName>
    </submittedName>
</protein>
<name>A0A3N4LSJ5_9PEZI</name>
<reference evidence="1 2" key="1">
    <citation type="journal article" date="2018" name="Nat. Ecol. Evol.">
        <title>Pezizomycetes genomes reveal the molecular basis of ectomycorrhizal truffle lifestyle.</title>
        <authorList>
            <person name="Murat C."/>
            <person name="Payen T."/>
            <person name="Noel B."/>
            <person name="Kuo A."/>
            <person name="Morin E."/>
            <person name="Chen J."/>
            <person name="Kohler A."/>
            <person name="Krizsan K."/>
            <person name="Balestrini R."/>
            <person name="Da Silva C."/>
            <person name="Montanini B."/>
            <person name="Hainaut M."/>
            <person name="Levati E."/>
            <person name="Barry K.W."/>
            <person name="Belfiori B."/>
            <person name="Cichocki N."/>
            <person name="Clum A."/>
            <person name="Dockter R.B."/>
            <person name="Fauchery L."/>
            <person name="Guy J."/>
            <person name="Iotti M."/>
            <person name="Le Tacon F."/>
            <person name="Lindquist E.A."/>
            <person name="Lipzen A."/>
            <person name="Malagnac F."/>
            <person name="Mello A."/>
            <person name="Molinier V."/>
            <person name="Miyauchi S."/>
            <person name="Poulain J."/>
            <person name="Riccioni C."/>
            <person name="Rubini A."/>
            <person name="Sitrit Y."/>
            <person name="Splivallo R."/>
            <person name="Traeger S."/>
            <person name="Wang M."/>
            <person name="Zifcakova L."/>
            <person name="Wipf D."/>
            <person name="Zambonelli A."/>
            <person name="Paolocci F."/>
            <person name="Nowrousian M."/>
            <person name="Ottonello S."/>
            <person name="Baldrian P."/>
            <person name="Spatafora J.W."/>
            <person name="Henrissat B."/>
            <person name="Nagy L.G."/>
            <person name="Aury J.M."/>
            <person name="Wincker P."/>
            <person name="Grigoriev I.V."/>
            <person name="Bonfante P."/>
            <person name="Martin F.M."/>
        </authorList>
    </citation>
    <scope>NUCLEOTIDE SEQUENCE [LARGE SCALE GENOMIC DNA]</scope>
    <source>
        <strain evidence="1 2">ATCC MYA-4762</strain>
    </source>
</reference>
<dbReference type="Gene3D" id="3.40.50.1000">
    <property type="entry name" value="HAD superfamily/HAD-like"/>
    <property type="match status" value="1"/>
</dbReference>
<dbReference type="InParanoid" id="A0A3N4LSJ5"/>